<evidence type="ECO:0000256" key="2">
    <source>
        <dbReference type="SAM" id="Phobius"/>
    </source>
</evidence>
<feature type="transmembrane region" description="Helical" evidence="2">
    <location>
        <begin position="275"/>
        <end position="294"/>
    </location>
</feature>
<feature type="transmembrane region" description="Helical" evidence="2">
    <location>
        <begin position="247"/>
        <end position="263"/>
    </location>
</feature>
<evidence type="ECO:0000313" key="3">
    <source>
        <dbReference type="EMBL" id="KKL14633.1"/>
    </source>
</evidence>
<sequence>MKRRLAWLLSALVLLTLLVGCTQDDPGFAVVQTPSGTEALIDEGFSNAIVIVPFEHHEVHMGAFYLVKAFADGTQTFLFVTPNTDIWGHAEWSFAAEGEFELFLYEDVSTSNDGAALIEHNAERNSANVATIVATSGPTLAGGVLGDGGQGGDLLWAAKIGAGPTAGESRAQGHEVIWRTDTKYWFQLTQTGQGTLYVDWDFNWYEHTNPIIPAGGGAMGINVLFGVLAFLAGLLTWSMFRTRQMMLGFPCAMFWVILGGVAYTESTTTWDLQYLMFFASMGMTIFSVLAMYGLRTKKQEIQDGDPFLDERGEDDRYFDEGRNPEGQADPSMEMAEAGDSMQFSAGGGRFK</sequence>
<organism evidence="3">
    <name type="scientific">marine sediment metagenome</name>
    <dbReference type="NCBI Taxonomy" id="412755"/>
    <lineage>
        <taxon>unclassified sequences</taxon>
        <taxon>metagenomes</taxon>
        <taxon>ecological metagenomes</taxon>
    </lineage>
</organism>
<accession>A0A0F9DRR7</accession>
<gene>
    <name evidence="3" type="ORF">LCGC14_2513680</name>
</gene>
<dbReference type="PROSITE" id="PS51257">
    <property type="entry name" value="PROKAR_LIPOPROTEIN"/>
    <property type="match status" value="1"/>
</dbReference>
<name>A0A0F9DRR7_9ZZZZ</name>
<keyword evidence="2" id="KW-0472">Membrane</keyword>
<proteinExistence type="predicted"/>
<reference evidence="3" key="1">
    <citation type="journal article" date="2015" name="Nature">
        <title>Complex archaea that bridge the gap between prokaryotes and eukaryotes.</title>
        <authorList>
            <person name="Spang A."/>
            <person name="Saw J.H."/>
            <person name="Jorgensen S.L."/>
            <person name="Zaremba-Niedzwiedzka K."/>
            <person name="Martijn J."/>
            <person name="Lind A.E."/>
            <person name="van Eijk R."/>
            <person name="Schleper C."/>
            <person name="Guy L."/>
            <person name="Ettema T.J."/>
        </authorList>
    </citation>
    <scope>NUCLEOTIDE SEQUENCE</scope>
</reference>
<evidence type="ECO:0000256" key="1">
    <source>
        <dbReference type="SAM" id="MobiDB-lite"/>
    </source>
</evidence>
<keyword evidence="2" id="KW-1133">Transmembrane helix</keyword>
<comment type="caution">
    <text evidence="3">The sequence shown here is derived from an EMBL/GenBank/DDBJ whole genome shotgun (WGS) entry which is preliminary data.</text>
</comment>
<dbReference type="AlphaFoldDB" id="A0A0F9DRR7"/>
<feature type="region of interest" description="Disordered" evidence="1">
    <location>
        <begin position="303"/>
        <end position="351"/>
    </location>
</feature>
<feature type="compositionally biased region" description="Basic and acidic residues" evidence="1">
    <location>
        <begin position="308"/>
        <end position="323"/>
    </location>
</feature>
<keyword evidence="2" id="KW-0812">Transmembrane</keyword>
<dbReference type="EMBL" id="LAZR01040376">
    <property type="protein sequence ID" value="KKL14633.1"/>
    <property type="molecule type" value="Genomic_DNA"/>
</dbReference>
<protein>
    <submittedName>
        <fullName evidence="3">Uncharacterized protein</fullName>
    </submittedName>
</protein>
<feature type="transmembrane region" description="Helical" evidence="2">
    <location>
        <begin position="219"/>
        <end position="240"/>
    </location>
</feature>
<feature type="non-terminal residue" evidence="3">
    <location>
        <position position="351"/>
    </location>
</feature>